<dbReference type="AlphaFoldDB" id="A0A1S8WT15"/>
<organism evidence="2 3">
    <name type="scientific">Opisthorchis viverrini</name>
    <name type="common">Southeast Asian liver fluke</name>
    <dbReference type="NCBI Taxonomy" id="6198"/>
    <lineage>
        <taxon>Eukaryota</taxon>
        <taxon>Metazoa</taxon>
        <taxon>Spiralia</taxon>
        <taxon>Lophotrochozoa</taxon>
        <taxon>Platyhelminthes</taxon>
        <taxon>Trematoda</taxon>
        <taxon>Digenea</taxon>
        <taxon>Opisthorchiida</taxon>
        <taxon>Opisthorchiata</taxon>
        <taxon>Opisthorchiidae</taxon>
        <taxon>Opisthorchis</taxon>
    </lineage>
</organism>
<feature type="domain" description="Dynein heavy chain tail" evidence="1">
    <location>
        <begin position="18"/>
        <end position="152"/>
    </location>
</feature>
<evidence type="ECO:0000313" key="3">
    <source>
        <dbReference type="Proteomes" id="UP000243686"/>
    </source>
</evidence>
<gene>
    <name evidence="2" type="ORF">X801_06562</name>
</gene>
<sequence length="158" mass="19192">MSQSVQNAATRYVNMLTEDFHDYLQRFDQNMRSENEFDEDDVGTEAPLLVIVKEDNNVSELINYDVNLRALFREIVCMDRFSCPIPDLARAMHFRSHFLKTRRNKLQYMLSRVNSMFKRITPELEKLLTVRLYKFYRLYYRGFYEHDWYSALADQWMQ</sequence>
<keyword evidence="3" id="KW-1185">Reference proteome</keyword>
<accession>A0A1S8WT15</accession>
<protein>
    <recommendedName>
        <fullName evidence="1">Dynein heavy chain tail domain-containing protein</fullName>
    </recommendedName>
</protein>
<feature type="non-terminal residue" evidence="2">
    <location>
        <position position="158"/>
    </location>
</feature>
<proteinExistence type="predicted"/>
<evidence type="ECO:0000313" key="2">
    <source>
        <dbReference type="EMBL" id="OON17597.1"/>
    </source>
</evidence>
<dbReference type="EMBL" id="KV895145">
    <property type="protein sequence ID" value="OON17597.1"/>
    <property type="molecule type" value="Genomic_DNA"/>
</dbReference>
<dbReference type="Pfam" id="PF08385">
    <property type="entry name" value="DHC_N1"/>
    <property type="match status" value="1"/>
</dbReference>
<evidence type="ECO:0000259" key="1">
    <source>
        <dbReference type="Pfam" id="PF08385"/>
    </source>
</evidence>
<name>A0A1S8WT15_OPIVI</name>
<reference evidence="2 3" key="1">
    <citation type="submission" date="2015-03" db="EMBL/GenBank/DDBJ databases">
        <title>Draft genome of the nematode, Opisthorchis viverrini.</title>
        <authorList>
            <person name="Mitreva M."/>
        </authorList>
    </citation>
    <scope>NUCLEOTIDE SEQUENCE [LARGE SCALE GENOMIC DNA]</scope>
    <source>
        <strain evidence="2">Khon Kaen</strain>
    </source>
</reference>
<dbReference type="Proteomes" id="UP000243686">
    <property type="component" value="Unassembled WGS sequence"/>
</dbReference>
<dbReference type="InterPro" id="IPR013594">
    <property type="entry name" value="Dynein_heavy_tail"/>
</dbReference>